<sequence>MGMPFLTAVFALSARHVWRMLLCSLLLLTGCSQLLDTQTQAPVSSSHPGKGEQTAGGHDAVSGVTYDLRPLGTRMAEAFLKSSAKTELNAAPGAVLLVAPLAQRADGIDGEAVTTALMARLNSAGIVLADTRQVAALRQQLEYRSAEGGAATASLVRLGKQSGASHMLYGQLTPASANRSHRFTLTMTLMALASGELIWHKQLTMTVQPARTAQ</sequence>
<evidence type="ECO:0008006" key="5">
    <source>
        <dbReference type="Google" id="ProtNLM"/>
    </source>
</evidence>
<organism evidence="3 4">
    <name type="scientific">Pseudaeromonas sharmana</name>
    <dbReference type="NCBI Taxonomy" id="328412"/>
    <lineage>
        <taxon>Bacteria</taxon>
        <taxon>Pseudomonadati</taxon>
        <taxon>Pseudomonadota</taxon>
        <taxon>Gammaproteobacteria</taxon>
        <taxon>Aeromonadales</taxon>
        <taxon>Aeromonadaceae</taxon>
        <taxon>Pseudaeromonas</taxon>
    </lineage>
</organism>
<keyword evidence="4" id="KW-1185">Reference proteome</keyword>
<name>A0ABV8CK41_9GAMM</name>
<evidence type="ECO:0000313" key="4">
    <source>
        <dbReference type="Proteomes" id="UP001595692"/>
    </source>
</evidence>
<keyword evidence="2" id="KW-0732">Signal</keyword>
<feature type="chain" id="PRO_5047381460" description="Penicillin-binding protein activator LpoB" evidence="2">
    <location>
        <begin position="35"/>
        <end position="214"/>
    </location>
</feature>
<dbReference type="PANTHER" id="PTHR40593">
    <property type="entry name" value="PENICILLIN-BINDING PROTEIN ACTIVATOR LPOB"/>
    <property type="match status" value="1"/>
</dbReference>
<evidence type="ECO:0000256" key="1">
    <source>
        <dbReference type="SAM" id="MobiDB-lite"/>
    </source>
</evidence>
<dbReference type="EMBL" id="JBHSAF010000001">
    <property type="protein sequence ID" value="MFC3912358.1"/>
    <property type="molecule type" value="Genomic_DNA"/>
</dbReference>
<reference evidence="4" key="1">
    <citation type="journal article" date="2019" name="Int. J. Syst. Evol. Microbiol.">
        <title>The Global Catalogue of Microorganisms (GCM) 10K type strain sequencing project: providing services to taxonomists for standard genome sequencing and annotation.</title>
        <authorList>
            <consortium name="The Broad Institute Genomics Platform"/>
            <consortium name="The Broad Institute Genome Sequencing Center for Infectious Disease"/>
            <person name="Wu L."/>
            <person name="Ma J."/>
        </authorList>
    </citation>
    <scope>NUCLEOTIDE SEQUENCE [LARGE SCALE GENOMIC DNA]</scope>
    <source>
        <strain evidence="4">CCUG 54939</strain>
    </source>
</reference>
<evidence type="ECO:0000256" key="2">
    <source>
        <dbReference type="SAM" id="SignalP"/>
    </source>
</evidence>
<dbReference type="Pfam" id="PF13036">
    <property type="entry name" value="LpoB"/>
    <property type="match status" value="1"/>
</dbReference>
<gene>
    <name evidence="3" type="ORF">ACFOSS_02620</name>
</gene>
<feature type="signal peptide" evidence="2">
    <location>
        <begin position="1"/>
        <end position="34"/>
    </location>
</feature>
<feature type="region of interest" description="Disordered" evidence="1">
    <location>
        <begin position="40"/>
        <end position="62"/>
    </location>
</feature>
<accession>A0ABV8CK41</accession>
<dbReference type="Gene3D" id="3.40.50.10610">
    <property type="entry name" value="ABC-type transport auxiliary lipoprotein component"/>
    <property type="match status" value="1"/>
</dbReference>
<dbReference type="Proteomes" id="UP001595692">
    <property type="component" value="Unassembled WGS sequence"/>
</dbReference>
<proteinExistence type="predicted"/>
<dbReference type="PANTHER" id="PTHR40593:SF1">
    <property type="entry name" value="PENICILLIN-BINDING PROTEIN ACTIVATOR LPOB"/>
    <property type="match status" value="1"/>
</dbReference>
<comment type="caution">
    <text evidence="3">The sequence shown here is derived from an EMBL/GenBank/DDBJ whole genome shotgun (WGS) entry which is preliminary data.</text>
</comment>
<dbReference type="InterPro" id="IPR014094">
    <property type="entry name" value="LpoB"/>
</dbReference>
<protein>
    <recommendedName>
        <fullName evidence="5">Penicillin-binding protein activator LpoB</fullName>
    </recommendedName>
</protein>
<dbReference type="RefSeq" id="WP_377150467.1">
    <property type="nucleotide sequence ID" value="NZ_JBHSAF010000001.1"/>
</dbReference>
<evidence type="ECO:0000313" key="3">
    <source>
        <dbReference type="EMBL" id="MFC3912358.1"/>
    </source>
</evidence>